<proteinExistence type="inferred from homology"/>
<reference evidence="11 12" key="1">
    <citation type="submission" date="2024-04" db="EMBL/GenBank/DDBJ databases">
        <authorList>
            <person name="Rising A."/>
            <person name="Reimegard J."/>
            <person name="Sonavane S."/>
            <person name="Akerstrom W."/>
            <person name="Nylinder S."/>
            <person name="Hedman E."/>
            <person name="Kallberg Y."/>
        </authorList>
    </citation>
    <scope>NUCLEOTIDE SEQUENCE [LARGE SCALE GENOMIC DNA]</scope>
</reference>
<evidence type="ECO:0000256" key="1">
    <source>
        <dbReference type="ARBA" id="ARBA00004479"/>
    </source>
</evidence>
<accession>A0AAV1ZAU2</accession>
<comment type="caution">
    <text evidence="11">The sequence shown here is derived from an EMBL/GenBank/DDBJ whole genome shotgun (WGS) entry which is preliminary data.</text>
</comment>
<evidence type="ECO:0000256" key="2">
    <source>
        <dbReference type="ARBA" id="ARBA00007104"/>
    </source>
</evidence>
<evidence type="ECO:0000313" key="12">
    <source>
        <dbReference type="Proteomes" id="UP001497382"/>
    </source>
</evidence>
<evidence type="ECO:0000256" key="7">
    <source>
        <dbReference type="ARBA" id="ARBA00023136"/>
    </source>
</evidence>
<dbReference type="Pfam" id="PF01105">
    <property type="entry name" value="EMP24_GP25L"/>
    <property type="match status" value="1"/>
</dbReference>
<evidence type="ECO:0000256" key="4">
    <source>
        <dbReference type="ARBA" id="ARBA00022692"/>
    </source>
</evidence>
<evidence type="ECO:0000313" key="11">
    <source>
        <dbReference type="EMBL" id="CAL1268652.1"/>
    </source>
</evidence>
<keyword evidence="3" id="KW-0217">Developmental protein</keyword>
<gene>
    <name evidence="11" type="ORF">LARSCL_LOCUS4292</name>
</gene>
<dbReference type="EMBL" id="CAXIEN010000035">
    <property type="protein sequence ID" value="CAL1268652.1"/>
    <property type="molecule type" value="Genomic_DNA"/>
</dbReference>
<evidence type="ECO:0000256" key="6">
    <source>
        <dbReference type="ARBA" id="ARBA00022989"/>
    </source>
</evidence>
<dbReference type="AlphaFoldDB" id="A0AAV1ZAU2"/>
<evidence type="ECO:0000259" key="10">
    <source>
        <dbReference type="PROSITE" id="PS50866"/>
    </source>
</evidence>
<feature type="transmembrane region" description="Helical" evidence="9">
    <location>
        <begin position="154"/>
        <end position="176"/>
    </location>
</feature>
<dbReference type="SMART" id="SM01190">
    <property type="entry name" value="EMP24_GP25L"/>
    <property type="match status" value="1"/>
</dbReference>
<dbReference type="PROSITE" id="PS50866">
    <property type="entry name" value="GOLD"/>
    <property type="match status" value="1"/>
</dbReference>
<comment type="subcellular location">
    <subcellularLocation>
        <location evidence="1 8">Membrane</location>
        <topology evidence="1 8">Single-pass type I membrane protein</topology>
    </subcellularLocation>
</comment>
<evidence type="ECO:0000256" key="5">
    <source>
        <dbReference type="ARBA" id="ARBA00022729"/>
    </source>
</evidence>
<dbReference type="InterPro" id="IPR009038">
    <property type="entry name" value="GOLD_dom"/>
</dbReference>
<keyword evidence="6 9" id="KW-1133">Transmembrane helix</keyword>
<sequence>MFRLPANSRRCLKEEIHKGVLVSGEYELSDAPGQKTDLMVSFDVTDTKGHILVSRENVDKGKFAFVTDDYDVFEACFVSKARQRTQEQEVTLSLKHGVEAKSYDSIAEVGRLKPLEVELQKLEDLSESIVKDFAYMRQREAEMRDTNESTNTRVLYFSIFSMCILLALATWQVLYLRRFFKAKKLIE</sequence>
<keyword evidence="12" id="KW-1185">Reference proteome</keyword>
<keyword evidence="4 8" id="KW-0812">Transmembrane</keyword>
<evidence type="ECO:0000256" key="8">
    <source>
        <dbReference type="RuleBase" id="RU003827"/>
    </source>
</evidence>
<dbReference type="Proteomes" id="UP001497382">
    <property type="component" value="Unassembled WGS sequence"/>
</dbReference>
<dbReference type="PANTHER" id="PTHR22811">
    <property type="entry name" value="TRANSMEMBRANE EMP24 DOMAIN-CONTAINING PROTEIN"/>
    <property type="match status" value="1"/>
</dbReference>
<dbReference type="GO" id="GO:0016020">
    <property type="term" value="C:membrane"/>
    <property type="evidence" value="ECO:0007669"/>
    <property type="project" value="UniProtKB-SubCell"/>
</dbReference>
<protein>
    <recommendedName>
        <fullName evidence="10">GOLD domain-containing protein</fullName>
    </recommendedName>
</protein>
<comment type="similarity">
    <text evidence="2 8">Belongs to the EMP24/GP25L family.</text>
</comment>
<feature type="domain" description="GOLD" evidence="10">
    <location>
        <begin position="9"/>
        <end position="96"/>
    </location>
</feature>
<keyword evidence="5" id="KW-0732">Signal</keyword>
<evidence type="ECO:0000256" key="3">
    <source>
        <dbReference type="ARBA" id="ARBA00022473"/>
    </source>
</evidence>
<evidence type="ECO:0000256" key="9">
    <source>
        <dbReference type="SAM" id="Phobius"/>
    </source>
</evidence>
<name>A0AAV1ZAU2_9ARAC</name>
<keyword evidence="7 9" id="KW-0472">Membrane</keyword>
<organism evidence="11 12">
    <name type="scientific">Larinioides sclopetarius</name>
    <dbReference type="NCBI Taxonomy" id="280406"/>
    <lineage>
        <taxon>Eukaryota</taxon>
        <taxon>Metazoa</taxon>
        <taxon>Ecdysozoa</taxon>
        <taxon>Arthropoda</taxon>
        <taxon>Chelicerata</taxon>
        <taxon>Arachnida</taxon>
        <taxon>Araneae</taxon>
        <taxon>Araneomorphae</taxon>
        <taxon>Entelegynae</taxon>
        <taxon>Araneoidea</taxon>
        <taxon>Araneidae</taxon>
        <taxon>Larinioides</taxon>
    </lineage>
</organism>
<dbReference type="InterPro" id="IPR015720">
    <property type="entry name" value="Emp24-like"/>
</dbReference>